<protein>
    <recommendedName>
        <fullName evidence="1">ADAM10 cysteine-rich domain-containing protein</fullName>
    </recommendedName>
</protein>
<dbReference type="GO" id="GO:0004222">
    <property type="term" value="F:metalloendopeptidase activity"/>
    <property type="evidence" value="ECO:0007669"/>
    <property type="project" value="TreeGrafter"/>
</dbReference>
<dbReference type="AlphaFoldDB" id="A0A3P7GXW8"/>
<dbReference type="InterPro" id="IPR051489">
    <property type="entry name" value="ADAM_Metalloproteinase"/>
</dbReference>
<dbReference type="PANTHER" id="PTHR45702:SF2">
    <property type="entry name" value="KUZBANIAN, ISOFORM A"/>
    <property type="match status" value="1"/>
</dbReference>
<name>A0A3P7GXW8_TOXCA</name>
<proteinExistence type="predicted"/>
<feature type="domain" description="ADAM10 cysteine-rich" evidence="1">
    <location>
        <begin position="69"/>
        <end position="128"/>
    </location>
</feature>
<accession>A0A3P7GXW8</accession>
<evidence type="ECO:0000259" key="1">
    <source>
        <dbReference type="Pfam" id="PF21299"/>
    </source>
</evidence>
<evidence type="ECO:0000313" key="2">
    <source>
        <dbReference type="EMBL" id="VDM44917.1"/>
    </source>
</evidence>
<dbReference type="InterPro" id="IPR049038">
    <property type="entry name" value="ADAM10_Cys-rich"/>
</dbReference>
<dbReference type="Pfam" id="PF21299">
    <property type="entry name" value="ADAM10_Cys-rich"/>
    <property type="match status" value="1"/>
</dbReference>
<gene>
    <name evidence="2" type="ORF">TCNE_LOCUS13596</name>
</gene>
<sequence length="170" mass="18784">MFRRCRKAAECLREQHCDGSGAACPPSKPNNDEYCEDFTKMCDTGGCNKSICENFSMRECTLASADVDEMCQLACVLPNGSCVSTFNLAQFDEKFEQAGRKGEKGLLMRPGSLCNAGKGKCDIFRKCRDIDVNGPLLRLTKFLVGEKLQAASNWIVVFCFCSCHFDLNTG</sequence>
<dbReference type="EMBL" id="UYWY01021800">
    <property type="protein sequence ID" value="VDM44917.1"/>
    <property type="molecule type" value="Genomic_DNA"/>
</dbReference>
<reference evidence="2" key="1">
    <citation type="submission" date="2018-11" db="EMBL/GenBank/DDBJ databases">
        <authorList>
            <consortium name="Pathogen Informatics"/>
        </authorList>
    </citation>
    <scope>NUCLEOTIDE SEQUENCE [LARGE SCALE GENOMIC DNA]</scope>
</reference>
<organism evidence="2">
    <name type="scientific">Toxocara canis</name>
    <name type="common">Canine roundworm</name>
    <dbReference type="NCBI Taxonomy" id="6265"/>
    <lineage>
        <taxon>Eukaryota</taxon>
        <taxon>Metazoa</taxon>
        <taxon>Ecdysozoa</taxon>
        <taxon>Nematoda</taxon>
        <taxon>Chromadorea</taxon>
        <taxon>Rhabditida</taxon>
        <taxon>Spirurina</taxon>
        <taxon>Ascaridomorpha</taxon>
        <taxon>Ascaridoidea</taxon>
        <taxon>Toxocaridae</taxon>
        <taxon>Toxocara</taxon>
    </lineage>
</organism>
<dbReference type="GO" id="GO:0007219">
    <property type="term" value="P:Notch signaling pathway"/>
    <property type="evidence" value="ECO:0007669"/>
    <property type="project" value="TreeGrafter"/>
</dbReference>
<dbReference type="PANTHER" id="PTHR45702">
    <property type="entry name" value="ADAM10/ADAM17 METALLOPEPTIDASE FAMILY MEMBER"/>
    <property type="match status" value="1"/>
</dbReference>
<dbReference type="GO" id="GO:0006509">
    <property type="term" value="P:membrane protein ectodomain proteolysis"/>
    <property type="evidence" value="ECO:0007669"/>
    <property type="project" value="TreeGrafter"/>
</dbReference>
<dbReference type="GO" id="GO:0005886">
    <property type="term" value="C:plasma membrane"/>
    <property type="evidence" value="ECO:0007669"/>
    <property type="project" value="TreeGrafter"/>
</dbReference>